<accession>A0A1L6RCF6</accession>
<dbReference type="RefSeq" id="WP_075269968.1">
    <property type="nucleotide sequence ID" value="NZ_CP014332.1"/>
</dbReference>
<organism evidence="2 3">
    <name type="scientific">Weissella jogaejeotgali</name>
    <dbReference type="NCBI Taxonomy" id="1631871"/>
    <lineage>
        <taxon>Bacteria</taxon>
        <taxon>Bacillati</taxon>
        <taxon>Bacillota</taxon>
        <taxon>Bacilli</taxon>
        <taxon>Lactobacillales</taxon>
        <taxon>Lactobacillaceae</taxon>
        <taxon>Weissella</taxon>
    </lineage>
</organism>
<reference evidence="2 3" key="1">
    <citation type="submission" date="2016-02" db="EMBL/GenBank/DDBJ databases">
        <title>Complete Genome Sequence of Weissella jogaejeotgali FOL01.</title>
        <authorList>
            <person name="Lee J.-H."/>
            <person name="Ku H.-J."/>
        </authorList>
    </citation>
    <scope>NUCLEOTIDE SEQUENCE [LARGE SCALE GENOMIC DNA]</scope>
    <source>
        <strain evidence="2 3">FOL01</strain>
    </source>
</reference>
<name>A0A1L6RCF6_9LACO</name>
<dbReference type="AlphaFoldDB" id="A0A1L6RCF6"/>
<sequence>MTEYLHVTFGSKDVLQNVRNNNLERGLLLMSDESDRQKYELLEKTTDKKSVFAMPVTYEILASHGETDELRGWMNFTFIRLNDLERDNFIRRYKASKQDIETPGFISSYILQKTTNAHELVILSTWRLKENWSDWQESTDFPLHRYEHSQYNLYRKQLSFAALAKQKL</sequence>
<dbReference type="KEGG" id="wjo:FOL01_1356"/>
<dbReference type="SUPFAM" id="SSF54909">
    <property type="entry name" value="Dimeric alpha+beta barrel"/>
    <property type="match status" value="1"/>
</dbReference>
<dbReference type="STRING" id="1631871.FOL01_1356"/>
<dbReference type="InterPro" id="IPR007138">
    <property type="entry name" value="ABM_dom"/>
</dbReference>
<dbReference type="OrthoDB" id="2157140at2"/>
<evidence type="ECO:0000313" key="2">
    <source>
        <dbReference type="EMBL" id="APS42215.1"/>
    </source>
</evidence>
<feature type="domain" description="ABM" evidence="1">
    <location>
        <begin position="85"/>
        <end position="141"/>
    </location>
</feature>
<proteinExistence type="predicted"/>
<evidence type="ECO:0000259" key="1">
    <source>
        <dbReference type="Pfam" id="PF03992"/>
    </source>
</evidence>
<dbReference type="Pfam" id="PF03992">
    <property type="entry name" value="ABM"/>
    <property type="match status" value="1"/>
</dbReference>
<gene>
    <name evidence="2" type="ORF">FOL01_1356</name>
</gene>
<dbReference type="Proteomes" id="UP000185473">
    <property type="component" value="Chromosome"/>
</dbReference>
<keyword evidence="3" id="KW-1185">Reference proteome</keyword>
<protein>
    <recommendedName>
        <fullName evidence="1">ABM domain-containing protein</fullName>
    </recommendedName>
</protein>
<evidence type="ECO:0000313" key="3">
    <source>
        <dbReference type="Proteomes" id="UP000185473"/>
    </source>
</evidence>
<dbReference type="InterPro" id="IPR011008">
    <property type="entry name" value="Dimeric_a/b-barrel"/>
</dbReference>
<dbReference type="Gene3D" id="3.30.70.100">
    <property type="match status" value="1"/>
</dbReference>
<dbReference type="EMBL" id="CP014332">
    <property type="protein sequence ID" value="APS42215.1"/>
    <property type="molecule type" value="Genomic_DNA"/>
</dbReference>